<dbReference type="Proteomes" id="UP001187531">
    <property type="component" value="Unassembled WGS sequence"/>
</dbReference>
<organism evidence="1 2">
    <name type="scientific">Artemia franciscana</name>
    <name type="common">Brine shrimp</name>
    <name type="synonym">Artemia sanfranciscana</name>
    <dbReference type="NCBI Taxonomy" id="6661"/>
    <lineage>
        <taxon>Eukaryota</taxon>
        <taxon>Metazoa</taxon>
        <taxon>Ecdysozoa</taxon>
        <taxon>Arthropoda</taxon>
        <taxon>Crustacea</taxon>
        <taxon>Branchiopoda</taxon>
        <taxon>Anostraca</taxon>
        <taxon>Artemiidae</taxon>
        <taxon>Artemia</taxon>
    </lineage>
</organism>
<proteinExistence type="predicted"/>
<accession>A0AA88H4M8</accession>
<name>A0AA88H4M8_ARTSF</name>
<keyword evidence="2" id="KW-1185">Reference proteome</keyword>
<evidence type="ECO:0000313" key="2">
    <source>
        <dbReference type="Proteomes" id="UP001187531"/>
    </source>
</evidence>
<comment type="caution">
    <text evidence="1">The sequence shown here is derived from an EMBL/GenBank/DDBJ whole genome shotgun (WGS) entry which is preliminary data.</text>
</comment>
<dbReference type="AlphaFoldDB" id="A0AA88H4M8"/>
<gene>
    <name evidence="1" type="ORF">QYM36_019927</name>
</gene>
<sequence>MSFLPTEDSVPSVSSAISYFQSPNVDVSVKSAYFDPIYPVVPLSDGSPIHFRFSSNENYYSDMRNSILELKVKVFKSDGNPVTDSDNVSYDDGGIMNTLFQNIQVFVNDTLVSSGNSLSAYTSFASYTLLTPNSTKKSRGSNYGFYTKEDGTLDPKLAVLATETLHLAARPSHDFFQLNQFIPPGLKIDIKFSPSLPRFVFRKLEKAAPDVKLTISEAVLHIRKVKIVSSLALAVEKIKASGSNLKIMIPKLMPTARIIPTGSLSFAESSLTTYGHLPSKVILGLVKTSNQLGSYESSPFKFELFHLSSLHLKVNGQPIYSLNFSDQSYRLLYEMSMRTLGGDETTFENGLSYDKWIRDSSLICLDISGTPDLSLIKDGTLRLDLTFSQATDASVSLIIIGFQETFLEIDKSGAVFLPIAP</sequence>
<reference evidence="1" key="1">
    <citation type="submission" date="2023-07" db="EMBL/GenBank/DDBJ databases">
        <title>Chromosome-level genome assembly of Artemia franciscana.</title>
        <authorList>
            <person name="Jo E."/>
        </authorList>
    </citation>
    <scope>NUCLEOTIDE SEQUENCE</scope>
    <source>
        <tissue evidence="1">Whole body</tissue>
    </source>
</reference>
<dbReference type="EMBL" id="JAVRJZ010004944">
    <property type="protein sequence ID" value="KAK2701418.1"/>
    <property type="molecule type" value="Genomic_DNA"/>
</dbReference>
<evidence type="ECO:0000313" key="1">
    <source>
        <dbReference type="EMBL" id="KAK2701418.1"/>
    </source>
</evidence>
<protein>
    <submittedName>
        <fullName evidence="1">Uncharacterized protein</fullName>
    </submittedName>
</protein>